<keyword evidence="1" id="KW-0472">Membrane</keyword>
<reference evidence="2 3" key="1">
    <citation type="submission" date="2024-01" db="EMBL/GenBank/DDBJ databases">
        <title>Hyphobacterium bacterium isolated from marine sediment.</title>
        <authorList>
            <person name="Zhao S."/>
        </authorList>
    </citation>
    <scope>NUCLEOTIDE SEQUENCE [LARGE SCALE GENOMIC DNA]</scope>
    <source>
        <strain evidence="3">HN65</strain>
    </source>
</reference>
<dbReference type="SUPFAM" id="SSF53254">
    <property type="entry name" value="Phosphoglycerate mutase-like"/>
    <property type="match status" value="1"/>
</dbReference>
<proteinExistence type="predicted"/>
<feature type="transmembrane region" description="Helical" evidence="1">
    <location>
        <begin position="25"/>
        <end position="45"/>
    </location>
</feature>
<protein>
    <submittedName>
        <fullName evidence="2">Histidine phosphatase family protein</fullName>
    </submittedName>
</protein>
<name>A0ABU7LS39_9PROT</name>
<keyword evidence="1" id="KW-1133">Transmembrane helix</keyword>
<dbReference type="InterPro" id="IPR029033">
    <property type="entry name" value="His_PPase_superfam"/>
</dbReference>
<dbReference type="InterPro" id="IPR013078">
    <property type="entry name" value="His_Pase_superF_clade-1"/>
</dbReference>
<dbReference type="Gene3D" id="3.40.50.1240">
    <property type="entry name" value="Phosphoglycerate mutase-like"/>
    <property type="match status" value="1"/>
</dbReference>
<sequence length="233" mass="24520">MEPVKKTSGRLDGLASLPVDLLRTAAFAVVTILAGVIMSVSARAVEGFDRMSLLELAGADEQAAIRAADRHILLVRHARKVYEECNALDCPLGEAGIAMVERLDALLGEPDFDAVYSSGACRSVDTVIIAGDVVQHAAAARAPGMCGGGEAERTREDAIAEAAASDARWTIVAEHSNTTCTWLAAIAGEATLAGTPCESGRLASSDYGDIFWLYHTGESWDLAVLRGVFDVAE</sequence>
<dbReference type="Pfam" id="PF00300">
    <property type="entry name" value="His_Phos_1"/>
    <property type="match status" value="1"/>
</dbReference>
<gene>
    <name evidence="2" type="ORF">V0U79_10175</name>
</gene>
<dbReference type="RefSeq" id="WP_330199397.1">
    <property type="nucleotide sequence ID" value="NZ_JAZDRP010000005.1"/>
</dbReference>
<accession>A0ABU7LS39</accession>
<evidence type="ECO:0000256" key="1">
    <source>
        <dbReference type="SAM" id="Phobius"/>
    </source>
</evidence>
<organism evidence="2 3">
    <name type="scientific">Hyphobacterium lacteum</name>
    <dbReference type="NCBI Taxonomy" id="3116575"/>
    <lineage>
        <taxon>Bacteria</taxon>
        <taxon>Pseudomonadati</taxon>
        <taxon>Pseudomonadota</taxon>
        <taxon>Alphaproteobacteria</taxon>
        <taxon>Maricaulales</taxon>
        <taxon>Maricaulaceae</taxon>
        <taxon>Hyphobacterium</taxon>
    </lineage>
</organism>
<keyword evidence="1" id="KW-0812">Transmembrane</keyword>
<dbReference type="Proteomes" id="UP001354971">
    <property type="component" value="Unassembled WGS sequence"/>
</dbReference>
<keyword evidence="3" id="KW-1185">Reference proteome</keyword>
<evidence type="ECO:0000313" key="2">
    <source>
        <dbReference type="EMBL" id="MEE2526736.1"/>
    </source>
</evidence>
<evidence type="ECO:0000313" key="3">
    <source>
        <dbReference type="Proteomes" id="UP001354971"/>
    </source>
</evidence>
<comment type="caution">
    <text evidence="2">The sequence shown here is derived from an EMBL/GenBank/DDBJ whole genome shotgun (WGS) entry which is preliminary data.</text>
</comment>
<dbReference type="EMBL" id="JAZDRP010000005">
    <property type="protein sequence ID" value="MEE2526736.1"/>
    <property type="molecule type" value="Genomic_DNA"/>
</dbReference>